<reference evidence="2" key="1">
    <citation type="submission" date="2020-10" db="EMBL/GenBank/DDBJ databases">
        <authorList>
            <person name="Gilroy R."/>
        </authorList>
    </citation>
    <scope>NUCLEOTIDE SEQUENCE</scope>
    <source>
        <strain evidence="2">ChiSjej1B19-7085</strain>
    </source>
</reference>
<evidence type="ECO:0008006" key="4">
    <source>
        <dbReference type="Google" id="ProtNLM"/>
    </source>
</evidence>
<organism evidence="2 3">
    <name type="scientific">Candidatus Gallacutalibacter pullicola</name>
    <dbReference type="NCBI Taxonomy" id="2840830"/>
    <lineage>
        <taxon>Bacteria</taxon>
        <taxon>Bacillati</taxon>
        <taxon>Bacillota</taxon>
        <taxon>Clostridia</taxon>
        <taxon>Eubacteriales</taxon>
        <taxon>Candidatus Gallacutalibacter</taxon>
    </lineage>
</organism>
<keyword evidence="1" id="KW-1133">Transmembrane helix</keyword>
<proteinExistence type="predicted"/>
<dbReference type="EMBL" id="DVHF01000035">
    <property type="protein sequence ID" value="HIR56584.1"/>
    <property type="molecule type" value="Genomic_DNA"/>
</dbReference>
<dbReference type="InterPro" id="IPR012340">
    <property type="entry name" value="NA-bd_OB-fold"/>
</dbReference>
<feature type="transmembrane region" description="Helical" evidence="1">
    <location>
        <begin position="83"/>
        <end position="104"/>
    </location>
</feature>
<comment type="caution">
    <text evidence="2">The sequence shown here is derived from an EMBL/GenBank/DDBJ whole genome shotgun (WGS) entry which is preliminary data.</text>
</comment>
<dbReference type="Gene3D" id="2.40.50.140">
    <property type="entry name" value="Nucleic acid-binding proteins"/>
    <property type="match status" value="1"/>
</dbReference>
<accession>A0A9D1DPP5</accession>
<dbReference type="Proteomes" id="UP000886785">
    <property type="component" value="Unassembled WGS sequence"/>
</dbReference>
<evidence type="ECO:0000313" key="2">
    <source>
        <dbReference type="EMBL" id="HIR56584.1"/>
    </source>
</evidence>
<gene>
    <name evidence="2" type="ORF">IAA54_02865</name>
</gene>
<keyword evidence="1" id="KW-0472">Membrane</keyword>
<evidence type="ECO:0000256" key="1">
    <source>
        <dbReference type="SAM" id="Phobius"/>
    </source>
</evidence>
<dbReference type="AlphaFoldDB" id="A0A9D1DPP5"/>
<reference evidence="2" key="2">
    <citation type="journal article" date="2021" name="PeerJ">
        <title>Extensive microbial diversity within the chicken gut microbiome revealed by metagenomics and culture.</title>
        <authorList>
            <person name="Gilroy R."/>
            <person name="Ravi A."/>
            <person name="Getino M."/>
            <person name="Pursley I."/>
            <person name="Horton D.L."/>
            <person name="Alikhan N.F."/>
            <person name="Baker D."/>
            <person name="Gharbi K."/>
            <person name="Hall N."/>
            <person name="Watson M."/>
            <person name="Adriaenssens E.M."/>
            <person name="Foster-Nyarko E."/>
            <person name="Jarju S."/>
            <person name="Secka A."/>
            <person name="Antonio M."/>
            <person name="Oren A."/>
            <person name="Chaudhuri R.R."/>
            <person name="La Ragione R."/>
            <person name="Hildebrand F."/>
            <person name="Pallen M.J."/>
        </authorList>
    </citation>
    <scope>NUCLEOTIDE SEQUENCE</scope>
    <source>
        <strain evidence="2">ChiSjej1B19-7085</strain>
    </source>
</reference>
<keyword evidence="1" id="KW-0812">Transmembrane</keyword>
<protein>
    <recommendedName>
        <fullName evidence="4">NfeD-like C-terminal domain-containing protein</fullName>
    </recommendedName>
</protein>
<feature type="transmembrane region" description="Helical" evidence="1">
    <location>
        <begin position="57"/>
        <end position="76"/>
    </location>
</feature>
<name>A0A9D1DPP5_9FIRM</name>
<sequence length="186" mass="19505">MEKLFYCCIAAGLAIPLLNLLLGLLGLPLDGLGQSLDLDLDADVDGDGFFGGKLPVNLMTLSFAAVIFGAAGLLFLGRIPDAAVLCIALANALLGGYLLGRFVILPLKRNDSSALKMEQLEGRTGIVKMEIRSDFAGTISVLSSIGSKISYSALPAEGIDRIPVGTRVKVIRVSEDGKTCIVKAKP</sequence>
<evidence type="ECO:0000313" key="3">
    <source>
        <dbReference type="Proteomes" id="UP000886785"/>
    </source>
</evidence>